<evidence type="ECO:0000313" key="3">
    <source>
        <dbReference type="Proteomes" id="UP000886885"/>
    </source>
</evidence>
<keyword evidence="3" id="KW-1185">Reference proteome</keyword>
<evidence type="ECO:0000313" key="2">
    <source>
        <dbReference type="EMBL" id="KAG6736446.1"/>
    </source>
</evidence>
<sequence length="101" mass="11503">MKAEEKRQQARRVICEKKPKLMSVPLSRGEPRRISGHGRRGSSRTQQRGSEIGPHARSFFVSIITNLFDRCRNGFKDNEKHGILVLDDIKNLALRGKVCGF</sequence>
<proteinExistence type="predicted"/>
<accession>A0A8X8BVQ8</accession>
<organism evidence="2 3">
    <name type="scientific">Populus tomentosa</name>
    <name type="common">Chinese white poplar</name>
    <dbReference type="NCBI Taxonomy" id="118781"/>
    <lineage>
        <taxon>Eukaryota</taxon>
        <taxon>Viridiplantae</taxon>
        <taxon>Streptophyta</taxon>
        <taxon>Embryophyta</taxon>
        <taxon>Tracheophyta</taxon>
        <taxon>Spermatophyta</taxon>
        <taxon>Magnoliopsida</taxon>
        <taxon>eudicotyledons</taxon>
        <taxon>Gunneridae</taxon>
        <taxon>Pentapetalae</taxon>
        <taxon>rosids</taxon>
        <taxon>fabids</taxon>
        <taxon>Malpighiales</taxon>
        <taxon>Salicaceae</taxon>
        <taxon>Saliceae</taxon>
        <taxon>Populus</taxon>
    </lineage>
</organism>
<dbReference type="EMBL" id="JAAWWB010000916">
    <property type="protein sequence ID" value="KAG6736446.1"/>
    <property type="molecule type" value="Genomic_DNA"/>
</dbReference>
<dbReference type="AlphaFoldDB" id="A0A8X8BVQ8"/>
<feature type="region of interest" description="Disordered" evidence="1">
    <location>
        <begin position="25"/>
        <end position="54"/>
    </location>
</feature>
<protein>
    <submittedName>
        <fullName evidence="2">Uncharacterized protein</fullName>
    </submittedName>
</protein>
<reference evidence="2" key="1">
    <citation type="journal article" date="2020" name="bioRxiv">
        <title>Hybrid origin of Populus tomentosa Carr. identified through genome sequencing and phylogenomic analysis.</title>
        <authorList>
            <person name="An X."/>
            <person name="Gao K."/>
            <person name="Chen Z."/>
            <person name="Li J."/>
            <person name="Yang X."/>
            <person name="Yang X."/>
            <person name="Zhou J."/>
            <person name="Guo T."/>
            <person name="Zhao T."/>
            <person name="Huang S."/>
            <person name="Miao D."/>
            <person name="Khan W.U."/>
            <person name="Rao P."/>
            <person name="Ye M."/>
            <person name="Lei B."/>
            <person name="Liao W."/>
            <person name="Wang J."/>
            <person name="Ji L."/>
            <person name="Li Y."/>
            <person name="Guo B."/>
            <person name="Mustafa N.S."/>
            <person name="Li S."/>
            <person name="Yun Q."/>
            <person name="Keller S.R."/>
            <person name="Mao J."/>
            <person name="Zhang R."/>
            <person name="Strauss S.H."/>
        </authorList>
    </citation>
    <scope>NUCLEOTIDE SEQUENCE</scope>
    <source>
        <strain evidence="2">GM15</strain>
        <tissue evidence="2">Leaf</tissue>
    </source>
</reference>
<comment type="caution">
    <text evidence="2">The sequence shown here is derived from an EMBL/GenBank/DDBJ whole genome shotgun (WGS) entry which is preliminary data.</text>
</comment>
<dbReference type="Proteomes" id="UP000886885">
    <property type="component" value="Unassembled WGS sequence"/>
</dbReference>
<name>A0A8X8BVQ8_POPTO</name>
<gene>
    <name evidence="2" type="ORF">POTOM_060780</name>
</gene>
<evidence type="ECO:0000256" key="1">
    <source>
        <dbReference type="SAM" id="MobiDB-lite"/>
    </source>
</evidence>